<proteinExistence type="predicted"/>
<keyword evidence="4" id="KW-0804">Transcription</keyword>
<evidence type="ECO:0000256" key="5">
    <source>
        <dbReference type="PROSITE-ProRule" id="PRU00335"/>
    </source>
</evidence>
<protein>
    <submittedName>
        <fullName evidence="7">TetR/AcrR family transcriptional regulator</fullName>
    </submittedName>
</protein>
<keyword evidence="3 5" id="KW-0238">DNA-binding</keyword>
<sequence length="191" mass="22208">MKENIIQAVTKEIHQRGLRFSIRDVASQLGISTKTVYQHFESKEQMISSIVEHAVKDMMDIEKEVMANDTLSLQEKLYRALTVLPRRFVFQDVRILDELRQRYPQQWKVLDDYMNNGWNGILLLVEQGVEEGALKPFDMELFISVYVGALYQLMDQKRSDSRRMSLEEALAGMVDFLMYGITKQSPGKSYS</sequence>
<dbReference type="PRINTS" id="PR00455">
    <property type="entry name" value="HTHTETR"/>
</dbReference>
<accession>A0ABW1IRW6</accession>
<keyword evidence="8" id="KW-1185">Reference proteome</keyword>
<evidence type="ECO:0000256" key="4">
    <source>
        <dbReference type="ARBA" id="ARBA00023163"/>
    </source>
</evidence>
<dbReference type="Pfam" id="PF00440">
    <property type="entry name" value="TetR_N"/>
    <property type="match status" value="1"/>
</dbReference>
<evidence type="ECO:0000313" key="8">
    <source>
        <dbReference type="Proteomes" id="UP001596250"/>
    </source>
</evidence>
<evidence type="ECO:0000256" key="3">
    <source>
        <dbReference type="ARBA" id="ARBA00023125"/>
    </source>
</evidence>
<dbReference type="InterPro" id="IPR009057">
    <property type="entry name" value="Homeodomain-like_sf"/>
</dbReference>
<evidence type="ECO:0000313" key="7">
    <source>
        <dbReference type="EMBL" id="MFC5987855.1"/>
    </source>
</evidence>
<keyword evidence="1" id="KW-0678">Repressor</keyword>
<feature type="domain" description="HTH tetR-type" evidence="6">
    <location>
        <begin position="1"/>
        <end position="58"/>
    </location>
</feature>
<keyword evidence="2" id="KW-0805">Transcription regulation</keyword>
<dbReference type="InterPro" id="IPR036271">
    <property type="entry name" value="Tet_transcr_reg_TetR-rel_C_sf"/>
</dbReference>
<dbReference type="InterPro" id="IPR050109">
    <property type="entry name" value="HTH-type_TetR-like_transc_reg"/>
</dbReference>
<feature type="DNA-binding region" description="H-T-H motif" evidence="5">
    <location>
        <begin position="21"/>
        <end position="40"/>
    </location>
</feature>
<dbReference type="InterPro" id="IPR001647">
    <property type="entry name" value="HTH_TetR"/>
</dbReference>
<dbReference type="EMBL" id="JBHSQV010000172">
    <property type="protein sequence ID" value="MFC5987855.1"/>
    <property type="molecule type" value="Genomic_DNA"/>
</dbReference>
<gene>
    <name evidence="7" type="ORF">ACFPXP_15725</name>
</gene>
<dbReference type="PROSITE" id="PS50977">
    <property type="entry name" value="HTH_TETR_2"/>
    <property type="match status" value="1"/>
</dbReference>
<dbReference type="SUPFAM" id="SSF48498">
    <property type="entry name" value="Tetracyclin repressor-like, C-terminal domain"/>
    <property type="match status" value="1"/>
</dbReference>
<dbReference type="PANTHER" id="PTHR30055">
    <property type="entry name" value="HTH-TYPE TRANSCRIPTIONAL REGULATOR RUTR"/>
    <property type="match status" value="1"/>
</dbReference>
<dbReference type="RefSeq" id="WP_379895274.1">
    <property type="nucleotide sequence ID" value="NZ_CBCSCT010000029.1"/>
</dbReference>
<name>A0ABW1IRW6_9BACL</name>
<organism evidence="7 8">
    <name type="scientific">Marinicrinis lubricantis</name>
    <dbReference type="NCBI Taxonomy" id="2086470"/>
    <lineage>
        <taxon>Bacteria</taxon>
        <taxon>Bacillati</taxon>
        <taxon>Bacillota</taxon>
        <taxon>Bacilli</taxon>
        <taxon>Bacillales</taxon>
        <taxon>Paenibacillaceae</taxon>
    </lineage>
</organism>
<dbReference type="Proteomes" id="UP001596250">
    <property type="component" value="Unassembled WGS sequence"/>
</dbReference>
<dbReference type="PANTHER" id="PTHR30055:SF175">
    <property type="entry name" value="HTH-TYPE TRANSCRIPTIONAL REPRESSOR KSTR2"/>
    <property type="match status" value="1"/>
</dbReference>
<evidence type="ECO:0000259" key="6">
    <source>
        <dbReference type="PROSITE" id="PS50977"/>
    </source>
</evidence>
<evidence type="ECO:0000256" key="2">
    <source>
        <dbReference type="ARBA" id="ARBA00023015"/>
    </source>
</evidence>
<evidence type="ECO:0000256" key="1">
    <source>
        <dbReference type="ARBA" id="ARBA00022491"/>
    </source>
</evidence>
<dbReference type="Gene3D" id="1.10.10.60">
    <property type="entry name" value="Homeodomain-like"/>
    <property type="match status" value="1"/>
</dbReference>
<comment type="caution">
    <text evidence="7">The sequence shown here is derived from an EMBL/GenBank/DDBJ whole genome shotgun (WGS) entry which is preliminary data.</text>
</comment>
<reference evidence="8" key="1">
    <citation type="journal article" date="2019" name="Int. J. Syst. Evol. Microbiol.">
        <title>The Global Catalogue of Microorganisms (GCM) 10K type strain sequencing project: providing services to taxonomists for standard genome sequencing and annotation.</title>
        <authorList>
            <consortium name="The Broad Institute Genomics Platform"/>
            <consortium name="The Broad Institute Genome Sequencing Center for Infectious Disease"/>
            <person name="Wu L."/>
            <person name="Ma J."/>
        </authorList>
    </citation>
    <scope>NUCLEOTIDE SEQUENCE [LARGE SCALE GENOMIC DNA]</scope>
    <source>
        <strain evidence="8">CCM 8749</strain>
    </source>
</reference>
<dbReference type="Gene3D" id="1.10.357.10">
    <property type="entry name" value="Tetracycline Repressor, domain 2"/>
    <property type="match status" value="1"/>
</dbReference>
<dbReference type="SUPFAM" id="SSF46689">
    <property type="entry name" value="Homeodomain-like"/>
    <property type="match status" value="1"/>
</dbReference>